<name>A0A3M7RI56_BRAPC</name>
<reference evidence="1 2" key="1">
    <citation type="journal article" date="2018" name="Sci. Rep.">
        <title>Genomic signatures of local adaptation to the degree of environmental predictability in rotifers.</title>
        <authorList>
            <person name="Franch-Gras L."/>
            <person name="Hahn C."/>
            <person name="Garcia-Roger E.M."/>
            <person name="Carmona M.J."/>
            <person name="Serra M."/>
            <person name="Gomez A."/>
        </authorList>
    </citation>
    <scope>NUCLEOTIDE SEQUENCE [LARGE SCALE GENOMIC DNA]</scope>
    <source>
        <strain evidence="1">HYR1</strain>
    </source>
</reference>
<gene>
    <name evidence="1" type="ORF">BpHYR1_046413</name>
</gene>
<accession>A0A3M7RI56</accession>
<organism evidence="1 2">
    <name type="scientific">Brachionus plicatilis</name>
    <name type="common">Marine rotifer</name>
    <name type="synonym">Brachionus muelleri</name>
    <dbReference type="NCBI Taxonomy" id="10195"/>
    <lineage>
        <taxon>Eukaryota</taxon>
        <taxon>Metazoa</taxon>
        <taxon>Spiralia</taxon>
        <taxon>Gnathifera</taxon>
        <taxon>Rotifera</taxon>
        <taxon>Eurotatoria</taxon>
        <taxon>Monogononta</taxon>
        <taxon>Pseudotrocha</taxon>
        <taxon>Ploima</taxon>
        <taxon>Brachionidae</taxon>
        <taxon>Brachionus</taxon>
    </lineage>
</organism>
<comment type="caution">
    <text evidence="1">The sequence shown here is derived from an EMBL/GenBank/DDBJ whole genome shotgun (WGS) entry which is preliminary data.</text>
</comment>
<evidence type="ECO:0000313" key="2">
    <source>
        <dbReference type="Proteomes" id="UP000276133"/>
    </source>
</evidence>
<proteinExistence type="predicted"/>
<dbReference type="AlphaFoldDB" id="A0A3M7RI56"/>
<sequence length="75" mass="8426">MCNKLDKITRLFLDGECKFPALAVLLKFLICTSIESLYFSWQTDDSASSLNAFSLVSFSRGNERLLSSARVLKSK</sequence>
<protein>
    <submittedName>
        <fullName evidence="1">Uncharacterized protein</fullName>
    </submittedName>
</protein>
<keyword evidence="2" id="KW-1185">Reference proteome</keyword>
<evidence type="ECO:0000313" key="1">
    <source>
        <dbReference type="EMBL" id="RNA22978.1"/>
    </source>
</evidence>
<dbReference type="Proteomes" id="UP000276133">
    <property type="component" value="Unassembled WGS sequence"/>
</dbReference>
<dbReference type="EMBL" id="REGN01003370">
    <property type="protein sequence ID" value="RNA22978.1"/>
    <property type="molecule type" value="Genomic_DNA"/>
</dbReference>